<keyword evidence="7" id="KW-0472">Membrane</keyword>
<keyword evidence="5" id="KW-0677">Repeat</keyword>
<dbReference type="InterPro" id="IPR001611">
    <property type="entry name" value="Leu-rich_rpt"/>
</dbReference>
<evidence type="ECO:0000256" key="8">
    <source>
        <dbReference type="ARBA" id="ARBA00023180"/>
    </source>
</evidence>
<dbReference type="PANTHER" id="PTHR48062">
    <property type="entry name" value="RECEPTOR-LIKE PROTEIN 14"/>
    <property type="match status" value="1"/>
</dbReference>
<evidence type="ECO:0000256" key="4">
    <source>
        <dbReference type="ARBA" id="ARBA00022692"/>
    </source>
</evidence>
<accession>A0A8X8C3Z0</accession>
<comment type="caution">
    <text evidence="9">The sequence shown here is derived from an EMBL/GenBank/DDBJ whole genome shotgun (WGS) entry which is preliminary data.</text>
</comment>
<gene>
    <name evidence="9" type="ORF">POTOM_057546</name>
</gene>
<keyword evidence="10" id="KW-1185">Reference proteome</keyword>
<evidence type="ECO:0000313" key="9">
    <source>
        <dbReference type="EMBL" id="KAG6739925.1"/>
    </source>
</evidence>
<protein>
    <submittedName>
        <fullName evidence="9">Uncharacterized protein</fullName>
    </submittedName>
</protein>
<dbReference type="Proteomes" id="UP000886885">
    <property type="component" value="Chromosome 18D"/>
</dbReference>
<evidence type="ECO:0000256" key="1">
    <source>
        <dbReference type="ARBA" id="ARBA00004167"/>
    </source>
</evidence>
<dbReference type="EMBL" id="JAAWWB010000036">
    <property type="protein sequence ID" value="KAG6739925.1"/>
    <property type="molecule type" value="Genomic_DNA"/>
</dbReference>
<evidence type="ECO:0000256" key="6">
    <source>
        <dbReference type="ARBA" id="ARBA00022989"/>
    </source>
</evidence>
<comment type="similarity">
    <text evidence="2">Belongs to the RLP family.</text>
</comment>
<dbReference type="Pfam" id="PF13855">
    <property type="entry name" value="LRR_8"/>
    <property type="match status" value="1"/>
</dbReference>
<evidence type="ECO:0000256" key="7">
    <source>
        <dbReference type="ARBA" id="ARBA00023136"/>
    </source>
</evidence>
<sequence length="359" mass="40940">MALRWQRHRGVAPLAEAWLHWRREQLRGEDDRDRVAAWPSARTDGSGGRWWRHLCCQLRDEGLSWLWSVGGRKWWLCFLFGRRGSDCEREIMKWGKWGSWRSVQGKPVCLAESYNNLKGEIPSQLYKLEKFSLIDLSHNNLCGHILPCLQPSSKWNREQEASINPFDSAPSPIMAFAPVCLEDPSMNKSFEITIKSRSYSFKGIILNYISGINLSYNNLTGEIPLELGYLSNIQVLNLSHNSLTGPIPPTFSNLKKIESLDLSYNNLKGEIPHQLLDLNFLSAFSVAYNNLSGKTPEKVAQFLTFNRSNYEGNPLLCGLPLTNNNIGEISPSPLPRYKTDKNEPTLATSMVLLYWGEYQ</sequence>
<dbReference type="OrthoDB" id="850757at2759"/>
<dbReference type="InterPro" id="IPR051502">
    <property type="entry name" value="RLP_Defense_Trigger"/>
</dbReference>
<keyword evidence="6" id="KW-1133">Transmembrane helix</keyword>
<reference evidence="9" key="1">
    <citation type="journal article" date="2020" name="bioRxiv">
        <title>Hybrid origin of Populus tomentosa Carr. identified through genome sequencing and phylogenomic analysis.</title>
        <authorList>
            <person name="An X."/>
            <person name="Gao K."/>
            <person name="Chen Z."/>
            <person name="Li J."/>
            <person name="Yang X."/>
            <person name="Yang X."/>
            <person name="Zhou J."/>
            <person name="Guo T."/>
            <person name="Zhao T."/>
            <person name="Huang S."/>
            <person name="Miao D."/>
            <person name="Khan W.U."/>
            <person name="Rao P."/>
            <person name="Ye M."/>
            <person name="Lei B."/>
            <person name="Liao W."/>
            <person name="Wang J."/>
            <person name="Ji L."/>
            <person name="Li Y."/>
            <person name="Guo B."/>
            <person name="Mustafa N.S."/>
            <person name="Li S."/>
            <person name="Yun Q."/>
            <person name="Keller S.R."/>
            <person name="Mao J."/>
            <person name="Zhang R."/>
            <person name="Strauss S.H."/>
        </authorList>
    </citation>
    <scope>NUCLEOTIDE SEQUENCE</scope>
    <source>
        <strain evidence="9">GM15</strain>
        <tissue evidence="9">Leaf</tissue>
    </source>
</reference>
<proteinExistence type="inferred from homology"/>
<keyword evidence="3" id="KW-0433">Leucine-rich repeat</keyword>
<dbReference type="AlphaFoldDB" id="A0A8X8C3Z0"/>
<organism evidence="9 10">
    <name type="scientific">Populus tomentosa</name>
    <name type="common">Chinese white poplar</name>
    <dbReference type="NCBI Taxonomy" id="118781"/>
    <lineage>
        <taxon>Eukaryota</taxon>
        <taxon>Viridiplantae</taxon>
        <taxon>Streptophyta</taxon>
        <taxon>Embryophyta</taxon>
        <taxon>Tracheophyta</taxon>
        <taxon>Spermatophyta</taxon>
        <taxon>Magnoliopsida</taxon>
        <taxon>eudicotyledons</taxon>
        <taxon>Gunneridae</taxon>
        <taxon>Pentapetalae</taxon>
        <taxon>rosids</taxon>
        <taxon>fabids</taxon>
        <taxon>Malpighiales</taxon>
        <taxon>Salicaceae</taxon>
        <taxon>Saliceae</taxon>
        <taxon>Populus</taxon>
    </lineage>
</organism>
<evidence type="ECO:0000256" key="2">
    <source>
        <dbReference type="ARBA" id="ARBA00009592"/>
    </source>
</evidence>
<evidence type="ECO:0000313" key="10">
    <source>
        <dbReference type="Proteomes" id="UP000886885"/>
    </source>
</evidence>
<comment type="subcellular location">
    <subcellularLocation>
        <location evidence="1">Membrane</location>
        <topology evidence="1">Single-pass membrane protein</topology>
    </subcellularLocation>
</comment>
<dbReference type="FunFam" id="3.80.10.10:FF:000111">
    <property type="entry name" value="LRR receptor-like serine/threonine-protein kinase ERECTA"/>
    <property type="match status" value="1"/>
</dbReference>
<evidence type="ECO:0000256" key="5">
    <source>
        <dbReference type="ARBA" id="ARBA00022737"/>
    </source>
</evidence>
<evidence type="ECO:0000256" key="3">
    <source>
        <dbReference type="ARBA" id="ARBA00022614"/>
    </source>
</evidence>
<dbReference type="GO" id="GO:0016020">
    <property type="term" value="C:membrane"/>
    <property type="evidence" value="ECO:0007669"/>
    <property type="project" value="UniProtKB-SubCell"/>
</dbReference>
<keyword evidence="4" id="KW-0812">Transmembrane</keyword>
<dbReference type="PANTHER" id="PTHR48062:SF21">
    <property type="entry name" value="RECEPTOR-LIKE PROTEIN 12"/>
    <property type="match status" value="1"/>
</dbReference>
<keyword evidence="8" id="KW-0325">Glycoprotein</keyword>
<name>A0A8X8C3Z0_POPTO</name>